<dbReference type="STRING" id="1035195.HMPREF9997_01478"/>
<dbReference type="AlphaFoldDB" id="L1MG86"/>
<evidence type="ECO:0000259" key="1">
    <source>
        <dbReference type="Pfam" id="PF09346"/>
    </source>
</evidence>
<dbReference type="RefSeq" id="WP_006063707.1">
    <property type="nucleotide sequence ID" value="NZ_KB290831.1"/>
</dbReference>
<protein>
    <submittedName>
        <fullName evidence="2">SMI1 / KNR4 family protein</fullName>
    </submittedName>
</protein>
<dbReference type="Pfam" id="PF09346">
    <property type="entry name" value="SMI1_KNR4"/>
    <property type="match status" value="1"/>
</dbReference>
<dbReference type="InterPro" id="IPR018958">
    <property type="entry name" value="Knr4/Smi1-like_dom"/>
</dbReference>
<proteinExistence type="predicted"/>
<dbReference type="eggNOG" id="COG4282">
    <property type="taxonomic scope" value="Bacteria"/>
</dbReference>
<sequence length="210" mass="23884">MPTVVSEYLAILRKNFNEDDRESFAHVTGATDNDLARVLVVYPDTPEEFQQLLKQVDGTWGRDYGNHEVLVYMFASDLGAEETETGDYDYPYFMNSCEQILDERDDSSIVDMYGDDAIEDSDVDVDPRIDPTIPMSQRLQFANCMNNGGTSQLYIDFNPTSRGVSGQIICYVHDPDAWIVLTPSFSDFLQKHIDSSCSFLPYNYELDESD</sequence>
<evidence type="ECO:0000313" key="3">
    <source>
        <dbReference type="Proteomes" id="UP000010445"/>
    </source>
</evidence>
<dbReference type="OrthoDB" id="4759758at2"/>
<name>L1MG86_9CORY</name>
<comment type="caution">
    <text evidence="2">The sequence shown here is derived from an EMBL/GenBank/DDBJ whole genome shotgun (WGS) entry which is preliminary data.</text>
</comment>
<organism evidence="2 3">
    <name type="scientific">Corynebacterium durum F0235</name>
    <dbReference type="NCBI Taxonomy" id="1035195"/>
    <lineage>
        <taxon>Bacteria</taxon>
        <taxon>Bacillati</taxon>
        <taxon>Actinomycetota</taxon>
        <taxon>Actinomycetes</taxon>
        <taxon>Mycobacteriales</taxon>
        <taxon>Corynebacteriaceae</taxon>
        <taxon>Corynebacterium</taxon>
    </lineage>
</organism>
<dbReference type="EMBL" id="AMEM01000018">
    <property type="protein sequence ID" value="EKX90263.1"/>
    <property type="molecule type" value="Genomic_DNA"/>
</dbReference>
<reference evidence="2 3" key="1">
    <citation type="submission" date="2012-05" db="EMBL/GenBank/DDBJ databases">
        <authorList>
            <person name="Weinstock G."/>
            <person name="Sodergren E."/>
            <person name="Lobos E.A."/>
            <person name="Fulton L."/>
            <person name="Fulton R."/>
            <person name="Courtney L."/>
            <person name="Fronick C."/>
            <person name="O'Laughlin M."/>
            <person name="Godfrey J."/>
            <person name="Wilson R.M."/>
            <person name="Miner T."/>
            <person name="Farmer C."/>
            <person name="Delehaunty K."/>
            <person name="Cordes M."/>
            <person name="Minx P."/>
            <person name="Tomlinson C."/>
            <person name="Chen J."/>
            <person name="Wollam A."/>
            <person name="Pepin K.H."/>
            <person name="Bhonagiri V."/>
            <person name="Zhang X."/>
            <person name="Suruliraj S."/>
            <person name="Warren W."/>
            <person name="Mitreva M."/>
            <person name="Mardis E.R."/>
            <person name="Wilson R.K."/>
        </authorList>
    </citation>
    <scope>NUCLEOTIDE SEQUENCE [LARGE SCALE GENOMIC DNA]</scope>
    <source>
        <strain evidence="2 3">F0235</strain>
    </source>
</reference>
<accession>L1MG86</accession>
<dbReference type="InterPro" id="IPR037883">
    <property type="entry name" value="Knr4/Smi1-like_sf"/>
</dbReference>
<feature type="domain" description="Knr4/Smi1-like" evidence="1">
    <location>
        <begin position="46"/>
        <end position="190"/>
    </location>
</feature>
<evidence type="ECO:0000313" key="2">
    <source>
        <dbReference type="EMBL" id="EKX90263.1"/>
    </source>
</evidence>
<dbReference type="HOGENOM" id="CLU_113681_0_0_11"/>
<gene>
    <name evidence="2" type="ORF">HMPREF9997_01478</name>
</gene>
<keyword evidence="3" id="KW-1185">Reference proteome</keyword>
<dbReference type="Proteomes" id="UP000010445">
    <property type="component" value="Unassembled WGS sequence"/>
</dbReference>
<dbReference type="PATRIC" id="fig|1035195.3.peg.1332"/>
<dbReference type="SUPFAM" id="SSF160631">
    <property type="entry name" value="SMI1/KNR4-like"/>
    <property type="match status" value="1"/>
</dbReference>